<keyword evidence="3" id="KW-0997">Cell inner membrane</keyword>
<name>Q1JXF7_DESA6</name>
<keyword evidence="2" id="KW-1003">Cell membrane</keyword>
<keyword evidence="6 7" id="KW-0012">Acyltransferase</keyword>
<reference evidence="7" key="1">
    <citation type="submission" date="2006-05" db="EMBL/GenBank/DDBJ databases">
        <title>Annotation of the draft genome assembly of Desulfuromonas acetoxidans DSM 684.</title>
        <authorList>
            <consortium name="US DOE Joint Genome Institute (JGI-ORNL)"/>
            <person name="Larimer F."/>
            <person name="Land M."/>
            <person name="Hauser L."/>
        </authorList>
    </citation>
    <scope>NUCLEOTIDE SEQUENCE [LARGE SCALE GENOMIC DNA]</scope>
    <source>
        <strain evidence="7">DSM 684</strain>
    </source>
</reference>
<evidence type="ECO:0000256" key="6">
    <source>
        <dbReference type="ARBA" id="ARBA00023315"/>
    </source>
</evidence>
<dbReference type="Pfam" id="PF03279">
    <property type="entry name" value="Lip_A_acyltrans"/>
    <property type="match status" value="1"/>
</dbReference>
<dbReference type="InterPro" id="IPR004960">
    <property type="entry name" value="LipA_acyltrans"/>
</dbReference>
<keyword evidence="4" id="KW-0808">Transferase</keyword>
<evidence type="ECO:0000256" key="3">
    <source>
        <dbReference type="ARBA" id="ARBA00022519"/>
    </source>
</evidence>
<reference evidence="7" key="2">
    <citation type="submission" date="2006-05" db="EMBL/GenBank/DDBJ databases">
        <title>Sequencing of the draft genome and assembly of Desulfuromonas acetoxidans DSM 684.</title>
        <authorList>
            <consortium name="US DOE Joint Genome Institute (JGI-PGF)"/>
            <person name="Copeland A."/>
            <person name="Lucas S."/>
            <person name="Lapidus A."/>
            <person name="Barry K."/>
            <person name="Detter J.C."/>
            <person name="Glavina del Rio T."/>
            <person name="Hammon N."/>
            <person name="Israni S."/>
            <person name="Dalin E."/>
            <person name="Tice H."/>
            <person name="Bruce D."/>
            <person name="Pitluck S."/>
            <person name="Richardson P."/>
        </authorList>
    </citation>
    <scope>NUCLEOTIDE SEQUENCE [LARGE SCALE GENOMIC DNA]</scope>
    <source>
        <strain evidence="7">DSM 684</strain>
    </source>
</reference>
<evidence type="ECO:0000256" key="1">
    <source>
        <dbReference type="ARBA" id="ARBA00004533"/>
    </source>
</evidence>
<dbReference type="GO" id="GO:0005886">
    <property type="term" value="C:plasma membrane"/>
    <property type="evidence" value="ECO:0007669"/>
    <property type="project" value="UniProtKB-SubCell"/>
</dbReference>
<evidence type="ECO:0000313" key="8">
    <source>
        <dbReference type="Proteomes" id="UP000005695"/>
    </source>
</evidence>
<evidence type="ECO:0000313" key="7">
    <source>
        <dbReference type="EMBL" id="EAT15005.1"/>
    </source>
</evidence>
<dbReference type="GO" id="GO:0009247">
    <property type="term" value="P:glycolipid biosynthetic process"/>
    <property type="evidence" value="ECO:0007669"/>
    <property type="project" value="UniProtKB-ARBA"/>
</dbReference>
<dbReference type="OrthoDB" id="9803456at2"/>
<keyword evidence="8" id="KW-1185">Reference proteome</keyword>
<sequence length="301" mass="35070">MNKETLQNYLEAAPFFLFVGIARLLPRLWALKLGRQLGRASRFFQPKRVATARDNLRKAYPDKDSAWIESMIRKVFEHLGISSMEMLRLNHFTTRRDVDDHFTFDGLEHLQALKKQQQGAFLLTGHVGFWEAGTFFMPILGYPVDFVAKKIRNPFVDRFIQNQREGAGGRCLDSKKGARRIIRALTDQRMVCLLLDQHVSKKQGIVVNFFNRPAYATPIIPQIALKNQTPIVPVFVYRQEDYNYRVVIHPPLVFDGPATKQAVQDCTQKLTDIVEEAIRQQPDQWFWVHRRWRKSAERQTS</sequence>
<dbReference type="GO" id="GO:0016746">
    <property type="term" value="F:acyltransferase activity"/>
    <property type="evidence" value="ECO:0007669"/>
    <property type="project" value="UniProtKB-KW"/>
</dbReference>
<evidence type="ECO:0000256" key="4">
    <source>
        <dbReference type="ARBA" id="ARBA00022679"/>
    </source>
</evidence>
<proteinExistence type="predicted"/>
<comment type="caution">
    <text evidence="7">The sequence shown here is derived from an EMBL/GenBank/DDBJ whole genome shotgun (WGS) entry which is preliminary data.</text>
</comment>
<dbReference type="PANTHER" id="PTHR30606">
    <property type="entry name" value="LIPID A BIOSYNTHESIS LAUROYL ACYLTRANSFERASE"/>
    <property type="match status" value="1"/>
</dbReference>
<keyword evidence="5" id="KW-0472">Membrane</keyword>
<dbReference type="AlphaFoldDB" id="Q1JXF7"/>
<organism evidence="7 8">
    <name type="scientific">Desulfuromonas acetoxidans (strain DSM 684 / 11070)</name>
    <dbReference type="NCBI Taxonomy" id="281689"/>
    <lineage>
        <taxon>Bacteria</taxon>
        <taxon>Pseudomonadati</taxon>
        <taxon>Thermodesulfobacteriota</taxon>
        <taxon>Desulfuromonadia</taxon>
        <taxon>Desulfuromonadales</taxon>
        <taxon>Desulfuromonadaceae</taxon>
        <taxon>Desulfuromonas</taxon>
    </lineage>
</organism>
<protein>
    <submittedName>
        <fullName evidence="7">Lipid A biosynthesis acyltransferase</fullName>
    </submittedName>
</protein>
<evidence type="ECO:0000256" key="5">
    <source>
        <dbReference type="ARBA" id="ARBA00023136"/>
    </source>
</evidence>
<dbReference type="PIRSF" id="PIRSF026649">
    <property type="entry name" value="MsbB"/>
    <property type="match status" value="1"/>
</dbReference>
<dbReference type="PANTHER" id="PTHR30606:SF10">
    <property type="entry name" value="PHOSPHATIDYLINOSITOL MANNOSIDE ACYLTRANSFERASE"/>
    <property type="match status" value="1"/>
</dbReference>
<dbReference type="RefSeq" id="WP_006001887.1">
    <property type="nucleotide sequence ID" value="NZ_AAEW02000015.1"/>
</dbReference>
<evidence type="ECO:0000256" key="2">
    <source>
        <dbReference type="ARBA" id="ARBA00022475"/>
    </source>
</evidence>
<dbReference type="CDD" id="cd07984">
    <property type="entry name" value="LPLAT_LABLAT-like"/>
    <property type="match status" value="1"/>
</dbReference>
<gene>
    <name evidence="7" type="ORF">Dace_0783</name>
</gene>
<dbReference type="EMBL" id="AAEW02000015">
    <property type="protein sequence ID" value="EAT15005.1"/>
    <property type="molecule type" value="Genomic_DNA"/>
</dbReference>
<accession>Q1JXF7</accession>
<comment type="subcellular location">
    <subcellularLocation>
        <location evidence="1">Cell inner membrane</location>
    </subcellularLocation>
</comment>
<dbReference type="Proteomes" id="UP000005695">
    <property type="component" value="Unassembled WGS sequence"/>
</dbReference>